<dbReference type="Proteomes" id="UP000030624">
    <property type="component" value="Chromosome"/>
</dbReference>
<dbReference type="GeneID" id="24798032"/>
<evidence type="ECO:0000256" key="6">
    <source>
        <dbReference type="ARBA" id="ARBA00022989"/>
    </source>
</evidence>
<evidence type="ECO:0000256" key="2">
    <source>
        <dbReference type="ARBA" id="ARBA00005697"/>
    </source>
</evidence>
<evidence type="ECO:0000256" key="1">
    <source>
        <dbReference type="ARBA" id="ARBA00004651"/>
    </source>
</evidence>
<dbReference type="EMBL" id="CP009552">
    <property type="protein sequence ID" value="AIY90489.1"/>
    <property type="molecule type" value="Genomic_DNA"/>
</dbReference>
<dbReference type="HOGENOM" id="CLU_024508_0_1_2"/>
<feature type="transmembrane region" description="Helical" evidence="9">
    <location>
        <begin position="60"/>
        <end position="79"/>
    </location>
</feature>
<feature type="transmembrane region" description="Helical" evidence="9">
    <location>
        <begin position="246"/>
        <end position="272"/>
    </location>
</feature>
<feature type="transmembrane region" description="Helical" evidence="9">
    <location>
        <begin position="385"/>
        <end position="414"/>
    </location>
</feature>
<keyword evidence="6 8" id="KW-1133">Transmembrane helix</keyword>
<dbReference type="eggNOG" id="arCOG02807">
    <property type="taxonomic scope" value="Archaea"/>
</dbReference>
<dbReference type="InterPro" id="IPR026033">
    <property type="entry name" value="Azg-like_bact_archaea"/>
</dbReference>
<dbReference type="PANTHER" id="PTHR43337">
    <property type="entry name" value="XANTHINE/URACIL PERMEASE C887.17-RELATED"/>
    <property type="match status" value="1"/>
</dbReference>
<keyword evidence="5 8" id="KW-0812">Transmembrane</keyword>
<comment type="subcellular location">
    <subcellularLocation>
        <location evidence="1 8">Cell membrane</location>
        <topology evidence="1 8">Multi-pass membrane protein</topology>
    </subcellularLocation>
</comment>
<protein>
    <submittedName>
        <fullName evidence="10">Xanthine/uracil/thiamine/ascorbate permease family protein</fullName>
    </submittedName>
</protein>
<dbReference type="PIRSF" id="PIRSF005353">
    <property type="entry name" value="PbuG"/>
    <property type="match status" value="1"/>
</dbReference>
<dbReference type="GO" id="GO:0005886">
    <property type="term" value="C:plasma membrane"/>
    <property type="evidence" value="ECO:0007669"/>
    <property type="project" value="UniProtKB-SubCell"/>
</dbReference>
<evidence type="ECO:0000313" key="10">
    <source>
        <dbReference type="EMBL" id="AIY90489.1"/>
    </source>
</evidence>
<feature type="transmembrane region" description="Helical" evidence="9">
    <location>
        <begin position="113"/>
        <end position="133"/>
    </location>
</feature>
<dbReference type="AlphaFoldDB" id="A0A0A7GEL6"/>
<dbReference type="PANTHER" id="PTHR43337:SF1">
    <property type="entry name" value="XANTHINE_URACIL PERMEASE C887.17-RELATED"/>
    <property type="match status" value="1"/>
</dbReference>
<feature type="transmembrane region" description="Helical" evidence="9">
    <location>
        <begin position="145"/>
        <end position="164"/>
    </location>
</feature>
<evidence type="ECO:0000256" key="5">
    <source>
        <dbReference type="ARBA" id="ARBA00022692"/>
    </source>
</evidence>
<evidence type="ECO:0000256" key="9">
    <source>
        <dbReference type="SAM" id="Phobius"/>
    </source>
</evidence>
<feature type="transmembrane region" description="Helical" evidence="9">
    <location>
        <begin position="27"/>
        <end position="48"/>
    </location>
</feature>
<gene>
    <name evidence="10" type="ORF">GACE_1451</name>
</gene>
<dbReference type="Pfam" id="PF00860">
    <property type="entry name" value="Xan_ur_permease"/>
    <property type="match status" value="1"/>
</dbReference>
<keyword evidence="3 8" id="KW-0813">Transport</keyword>
<evidence type="ECO:0000256" key="8">
    <source>
        <dbReference type="PIRNR" id="PIRNR005353"/>
    </source>
</evidence>
<feature type="transmembrane region" description="Helical" evidence="9">
    <location>
        <begin position="206"/>
        <end position="226"/>
    </location>
</feature>
<dbReference type="InterPro" id="IPR045018">
    <property type="entry name" value="Azg-like"/>
</dbReference>
<organism evidence="10 11">
    <name type="scientific">Geoglobus acetivorans</name>
    <dbReference type="NCBI Taxonomy" id="565033"/>
    <lineage>
        <taxon>Archaea</taxon>
        <taxon>Methanobacteriati</taxon>
        <taxon>Methanobacteriota</taxon>
        <taxon>Archaeoglobi</taxon>
        <taxon>Archaeoglobales</taxon>
        <taxon>Archaeoglobaceae</taxon>
        <taxon>Geoglobus</taxon>
    </lineage>
</organism>
<dbReference type="KEGG" id="gac:GACE_1451"/>
<dbReference type="RefSeq" id="WP_318249156.1">
    <property type="nucleotide sequence ID" value="NZ_CP009552.1"/>
</dbReference>
<proteinExistence type="inferred from homology"/>
<reference evidence="10 11" key="1">
    <citation type="journal article" date="2015" name="Appl. Environ. Microbiol.">
        <title>The Geoglobus acetivorans genome: Fe(III) reduction, acetate utilization, autotrophic growth, and degradation of aromatic compounds in a hyperthermophilic archaeon.</title>
        <authorList>
            <person name="Mardanov A.V."/>
            <person name="Slododkina G.B."/>
            <person name="Slobodkin A.I."/>
            <person name="Beletsky A.V."/>
            <person name="Gavrilov S.N."/>
            <person name="Kublanov I.V."/>
            <person name="Bonch-Osmolovskaya E.A."/>
            <person name="Skryabin K.G."/>
            <person name="Ravin N.V."/>
        </authorList>
    </citation>
    <scope>NUCLEOTIDE SEQUENCE [LARGE SCALE GENOMIC DNA]</scope>
    <source>
        <strain evidence="10 11">SBH6</strain>
    </source>
</reference>
<feature type="transmembrane region" description="Helical" evidence="9">
    <location>
        <begin position="328"/>
        <end position="346"/>
    </location>
</feature>
<evidence type="ECO:0000313" key="11">
    <source>
        <dbReference type="Proteomes" id="UP000030624"/>
    </source>
</evidence>
<sequence length="446" mass="47064">MLVEARIMGLEDYFEFRKYGTDMRTEVIAGLTTFMTMSYIIFVNPLILSDAIGKDAIPSLVTATALSAGIATIIMGLYARKPFALAPGMGLNAYFTYGVVLGMGYSWEVALAAVFVEGLLFIVLSISGIRTAVINAIPPSQKYAIGAGIGLFLTLIGMKAAGIVVDSPATLITLGAENFGKPEFWVAMIGLVVAFLLMVRNIPGALLFSIVAATIFAIVLGVSPAPESIIAPPTLDKTLFKLDLSGLLSVGAIGVVFAFFMVDFFDTLGTVAGLSAKAGFMREDGSIPDSEKILLTDAIGTSVGALLGTSTVTTYIESAAGIEEGGRTGMTALVVGLMFLVIGLFVSPIAQVIPAQATAPALMIVGFYMLTVVRDIDFDDLTEALPAFFVLVTIPYTYSIADGIGAGFISYVILKVVAGRYREVHPLMYVLALVFAAYFLYLGGVI</sequence>
<evidence type="ECO:0000256" key="4">
    <source>
        <dbReference type="ARBA" id="ARBA00022475"/>
    </source>
</evidence>
<dbReference type="STRING" id="565033.GACE_1451"/>
<feature type="transmembrane region" description="Helical" evidence="9">
    <location>
        <begin position="426"/>
        <end position="444"/>
    </location>
</feature>
<feature type="transmembrane region" description="Helical" evidence="9">
    <location>
        <begin position="91"/>
        <end position="107"/>
    </location>
</feature>
<keyword evidence="4 8" id="KW-1003">Cell membrane</keyword>
<dbReference type="InterPro" id="IPR006043">
    <property type="entry name" value="NCS2"/>
</dbReference>
<feature type="transmembrane region" description="Helical" evidence="9">
    <location>
        <begin position="184"/>
        <end position="199"/>
    </location>
</feature>
<evidence type="ECO:0000256" key="3">
    <source>
        <dbReference type="ARBA" id="ARBA00022448"/>
    </source>
</evidence>
<accession>A0A0A7GEL6</accession>
<name>A0A0A7GEL6_GEOAI</name>
<dbReference type="GO" id="GO:0005345">
    <property type="term" value="F:purine nucleobase transmembrane transporter activity"/>
    <property type="evidence" value="ECO:0007669"/>
    <property type="project" value="TreeGrafter"/>
</dbReference>
<keyword evidence="7 8" id="KW-0472">Membrane</keyword>
<evidence type="ECO:0000256" key="7">
    <source>
        <dbReference type="ARBA" id="ARBA00023136"/>
    </source>
</evidence>
<comment type="similarity">
    <text evidence="2 8">Belongs to the nucleobase:cation symporter-2 (NCS2) (TC 2.A.40) family. Azg-like subfamily.</text>
</comment>